<dbReference type="Pfam" id="PF01551">
    <property type="entry name" value="Peptidase_M23"/>
    <property type="match status" value="1"/>
</dbReference>
<keyword evidence="3" id="KW-1185">Reference proteome</keyword>
<sequence length="98" mass="10075">MIGNHVLIEVGERPAAGSAEAGTAVVALCHLQRDSAAVRAGQRVSPGEVVGRCGNSGNSTEPHLHLHAVDSRDLLHANAVPITFRGALPRNGEIVNAG</sequence>
<dbReference type="InterPro" id="IPR016047">
    <property type="entry name" value="M23ase_b-sheet_dom"/>
</dbReference>
<dbReference type="PANTHER" id="PTHR21666">
    <property type="entry name" value="PEPTIDASE-RELATED"/>
    <property type="match status" value="1"/>
</dbReference>
<proteinExistence type="predicted"/>
<evidence type="ECO:0000313" key="2">
    <source>
        <dbReference type="EMBL" id="MEO9247923.1"/>
    </source>
</evidence>
<evidence type="ECO:0000313" key="3">
    <source>
        <dbReference type="Proteomes" id="UP001484097"/>
    </source>
</evidence>
<dbReference type="SUPFAM" id="SSF51261">
    <property type="entry name" value="Duplicated hybrid motif"/>
    <property type="match status" value="1"/>
</dbReference>
<organism evidence="2 3">
    <name type="scientific">Citricoccus nitrophenolicus</name>
    <dbReference type="NCBI Taxonomy" id="863575"/>
    <lineage>
        <taxon>Bacteria</taxon>
        <taxon>Bacillati</taxon>
        <taxon>Actinomycetota</taxon>
        <taxon>Actinomycetes</taxon>
        <taxon>Micrococcales</taxon>
        <taxon>Micrococcaceae</taxon>
        <taxon>Citricoccus</taxon>
    </lineage>
</organism>
<keyword evidence="2" id="KW-0378">Hydrolase</keyword>
<dbReference type="EMBL" id="JBDXMX010000003">
    <property type="protein sequence ID" value="MEO9247923.1"/>
    <property type="molecule type" value="Genomic_DNA"/>
</dbReference>
<name>A0ABV0IIB9_9MICC</name>
<dbReference type="EC" id="3.4.-.-" evidence="2"/>
<dbReference type="CDD" id="cd12797">
    <property type="entry name" value="M23_peptidase"/>
    <property type="match status" value="1"/>
</dbReference>
<dbReference type="InterPro" id="IPR050570">
    <property type="entry name" value="Cell_wall_metabolism_enzyme"/>
</dbReference>
<dbReference type="Gene3D" id="2.70.70.10">
    <property type="entry name" value="Glucose Permease (Domain IIA)"/>
    <property type="match status" value="1"/>
</dbReference>
<evidence type="ECO:0000259" key="1">
    <source>
        <dbReference type="Pfam" id="PF01551"/>
    </source>
</evidence>
<dbReference type="PANTHER" id="PTHR21666:SF270">
    <property type="entry name" value="MUREIN HYDROLASE ACTIVATOR ENVC"/>
    <property type="match status" value="1"/>
</dbReference>
<dbReference type="RefSeq" id="WP_347920542.1">
    <property type="nucleotide sequence ID" value="NZ_JBDXMX010000003.1"/>
</dbReference>
<protein>
    <submittedName>
        <fullName evidence="2">M23 family metallopeptidase</fullName>
        <ecNumber evidence="2">3.4.-.-</ecNumber>
    </submittedName>
</protein>
<dbReference type="Proteomes" id="UP001484097">
    <property type="component" value="Unassembled WGS sequence"/>
</dbReference>
<reference evidence="2 3" key="1">
    <citation type="submission" date="2024-05" db="EMBL/GenBank/DDBJ databases">
        <authorList>
            <person name="Yi C."/>
        </authorList>
    </citation>
    <scope>NUCLEOTIDE SEQUENCE [LARGE SCALE GENOMIC DNA]</scope>
    <source>
        <strain evidence="2 3">XS13</strain>
    </source>
</reference>
<dbReference type="InterPro" id="IPR011055">
    <property type="entry name" value="Dup_hybrid_motif"/>
</dbReference>
<feature type="domain" description="M23ase beta-sheet core" evidence="1">
    <location>
        <begin position="25"/>
        <end position="68"/>
    </location>
</feature>
<gene>
    <name evidence="2" type="ORF">ABDK96_09535</name>
</gene>
<dbReference type="GO" id="GO:0016787">
    <property type="term" value="F:hydrolase activity"/>
    <property type="evidence" value="ECO:0007669"/>
    <property type="project" value="UniProtKB-KW"/>
</dbReference>
<comment type="caution">
    <text evidence="2">The sequence shown here is derived from an EMBL/GenBank/DDBJ whole genome shotgun (WGS) entry which is preliminary data.</text>
</comment>
<accession>A0ABV0IIB9</accession>